<proteinExistence type="predicted"/>
<dbReference type="EMBL" id="STFG01000005">
    <property type="protein sequence ID" value="THU02783.1"/>
    <property type="molecule type" value="Genomic_DNA"/>
</dbReference>
<organism evidence="2 3">
    <name type="scientific">Lampropedia puyangensis</name>
    <dbReference type="NCBI Taxonomy" id="1330072"/>
    <lineage>
        <taxon>Bacteria</taxon>
        <taxon>Pseudomonadati</taxon>
        <taxon>Pseudomonadota</taxon>
        <taxon>Betaproteobacteria</taxon>
        <taxon>Burkholderiales</taxon>
        <taxon>Comamonadaceae</taxon>
        <taxon>Lampropedia</taxon>
    </lineage>
</organism>
<dbReference type="Proteomes" id="UP000308917">
    <property type="component" value="Unassembled WGS sequence"/>
</dbReference>
<feature type="region of interest" description="Disordered" evidence="1">
    <location>
        <begin position="184"/>
        <end position="208"/>
    </location>
</feature>
<keyword evidence="3" id="KW-1185">Reference proteome</keyword>
<name>A0A4S8F5R0_9BURK</name>
<evidence type="ECO:0000313" key="2">
    <source>
        <dbReference type="EMBL" id="THU02783.1"/>
    </source>
</evidence>
<accession>A0A4S8F5R0</accession>
<protein>
    <submittedName>
        <fullName evidence="2">DUF3106 domain-containing protein</fullName>
    </submittedName>
</protein>
<evidence type="ECO:0000313" key="3">
    <source>
        <dbReference type="Proteomes" id="UP000308917"/>
    </source>
</evidence>
<evidence type="ECO:0000256" key="1">
    <source>
        <dbReference type="SAM" id="MobiDB-lite"/>
    </source>
</evidence>
<feature type="compositionally biased region" description="Polar residues" evidence="1">
    <location>
        <begin position="12"/>
        <end position="23"/>
    </location>
</feature>
<reference evidence="2 3" key="1">
    <citation type="journal article" date="2015" name="Antonie Van Leeuwenhoek">
        <title>Lampropedia puyangensis sp. nov., isolated from symptomatic bark of Populus ? euramericana canker and emended description of Lampropedia hyalina (Ehrenberg 1832) Lee et al. 2004.</title>
        <authorList>
            <person name="Li Y."/>
            <person name="Wang T."/>
            <person name="Piao C.G."/>
            <person name="Wang L.F."/>
            <person name="Tian G.Z."/>
            <person name="Zhu T.H."/>
            <person name="Guo M.W."/>
        </authorList>
    </citation>
    <scope>NUCLEOTIDE SEQUENCE [LARGE SCALE GENOMIC DNA]</scope>
    <source>
        <strain evidence="2 3">2-bin</strain>
    </source>
</reference>
<comment type="caution">
    <text evidence="2">The sequence shown here is derived from an EMBL/GenBank/DDBJ whole genome shotgun (WGS) entry which is preliminary data.</text>
</comment>
<feature type="region of interest" description="Disordered" evidence="1">
    <location>
        <begin position="1"/>
        <end position="36"/>
    </location>
</feature>
<dbReference type="Pfam" id="PF11304">
    <property type="entry name" value="DUF3106"/>
    <property type="match status" value="1"/>
</dbReference>
<dbReference type="InterPro" id="IPR021455">
    <property type="entry name" value="DUF3106"/>
</dbReference>
<sequence length="251" mass="28137">MLAGEPQVATELRQTSNTISQKESPPPKGMHITRPIWGDLSDDEKLTLAGLEAIWPFISNAEKRRWLSIAKRASEMSEFDRSRLSLNITNWANFNENQRQALRQQYRQWDDSDVSELNQAWQNFRALAPDVRQQLAKAAQKASAPPRQPARRNNLVRIPAANQVTPGLSNLPKIPLQPVQFTSPARTRVPTPNIPDASAQEATEARPVTEVTTVDLPEQTLPVPPAPTAPRVIYWHGIPITPPEPPEIYTD</sequence>
<gene>
    <name evidence="2" type="ORF">E9531_06695</name>
</gene>
<dbReference type="AlphaFoldDB" id="A0A4S8F5R0"/>